<evidence type="ECO:0000313" key="3">
    <source>
        <dbReference type="EMBL" id="EGD75948.1"/>
    </source>
</evidence>
<dbReference type="RefSeq" id="XP_004998124.1">
    <property type="nucleotide sequence ID" value="XM_004998067.1"/>
</dbReference>
<feature type="compositionally biased region" description="Gly residues" evidence="1">
    <location>
        <begin position="277"/>
        <end position="287"/>
    </location>
</feature>
<feature type="domain" description="Tubulin epsilon and delta complex protein 1" evidence="2">
    <location>
        <begin position="81"/>
        <end position="249"/>
    </location>
</feature>
<dbReference type="Proteomes" id="UP000007799">
    <property type="component" value="Unassembled WGS sequence"/>
</dbReference>
<feature type="region of interest" description="Disordered" evidence="1">
    <location>
        <begin position="270"/>
        <end position="290"/>
    </location>
</feature>
<protein>
    <recommendedName>
        <fullName evidence="2">Tubulin epsilon and delta complex protein 1 domain-containing protein</fullName>
    </recommendedName>
</protein>
<evidence type="ECO:0000313" key="4">
    <source>
        <dbReference type="Proteomes" id="UP000007799"/>
    </source>
</evidence>
<gene>
    <name evidence="3" type="ORF">PTSG_00655</name>
</gene>
<dbReference type="EMBL" id="GL832956">
    <property type="protein sequence ID" value="EGD75948.1"/>
    <property type="molecule type" value="Genomic_DNA"/>
</dbReference>
<dbReference type="Pfam" id="PF14970">
    <property type="entry name" value="TEDC1"/>
    <property type="match status" value="1"/>
</dbReference>
<organism evidence="4">
    <name type="scientific">Salpingoeca rosetta (strain ATCC 50818 / BSB-021)</name>
    <dbReference type="NCBI Taxonomy" id="946362"/>
    <lineage>
        <taxon>Eukaryota</taxon>
        <taxon>Choanoflagellata</taxon>
        <taxon>Craspedida</taxon>
        <taxon>Salpingoecidae</taxon>
        <taxon>Salpingoeca</taxon>
    </lineage>
</organism>
<dbReference type="InParanoid" id="F2TX39"/>
<evidence type="ECO:0000256" key="1">
    <source>
        <dbReference type="SAM" id="MobiDB-lite"/>
    </source>
</evidence>
<dbReference type="InterPro" id="IPR027996">
    <property type="entry name" value="TEDC1_dom"/>
</dbReference>
<keyword evidence="4" id="KW-1185">Reference proteome</keyword>
<dbReference type="AlphaFoldDB" id="F2TX39"/>
<accession>F2TX39</accession>
<reference evidence="3" key="1">
    <citation type="submission" date="2009-08" db="EMBL/GenBank/DDBJ databases">
        <title>Annotation of Salpingoeca rosetta.</title>
        <authorList>
            <consortium name="The Broad Institute Genome Sequencing Platform"/>
            <person name="Russ C."/>
            <person name="Cuomo C."/>
            <person name="Burger G."/>
            <person name="Gray M.W."/>
            <person name="Holland P.W.H."/>
            <person name="King N."/>
            <person name="Lang F.B.F."/>
            <person name="Roger A.J."/>
            <person name="Ruiz-Trillo I."/>
            <person name="Young S.K."/>
            <person name="Zeng Q."/>
            <person name="Gargeya S."/>
            <person name="Alvarado L."/>
            <person name="Berlin A."/>
            <person name="Chapman S.B."/>
            <person name="Chen Z."/>
            <person name="Freedman E."/>
            <person name="Gellesch M."/>
            <person name="Goldberg J."/>
            <person name="Griggs A."/>
            <person name="Gujja S."/>
            <person name="Heilman E."/>
            <person name="Heiman D."/>
            <person name="Howarth C."/>
            <person name="Mehta T."/>
            <person name="Neiman D."/>
            <person name="Pearson M."/>
            <person name="Roberts A."/>
            <person name="Saif S."/>
            <person name="Shea T."/>
            <person name="Shenoy N."/>
            <person name="Sisk P."/>
            <person name="Stolte C."/>
            <person name="Sykes S."/>
            <person name="White J."/>
            <person name="Yandava C."/>
            <person name="Haas B."/>
            <person name="Nusbaum C."/>
            <person name="Birren B."/>
        </authorList>
    </citation>
    <scope>NUCLEOTIDE SEQUENCE [LARGE SCALE GENOMIC DNA]</scope>
    <source>
        <strain evidence="3">ATCC 50818</strain>
    </source>
</reference>
<dbReference type="KEGG" id="sre:PTSG_00655"/>
<dbReference type="GeneID" id="16078720"/>
<sequence length="333" mass="36287">MMMMRQTVKQVCARLQASLGVDIHAEHLRAAKYNRPDSAAVLWLSLHAAMCQVEGAPAPHLESISDDGRLVVMGWLYDQGELLLALAWLLSKHEALLFHDLTKAKATLYRYLVKLPLTTSAFDWQSRVGLQRGSALQRLGDDLHKYHTRQQPATQDVRIEQATLGELRALTASVHRLRRALVENASLAAHVEACKSRPDTRGSYARVPCSTADMKRLVIAIQDVNRQLEAAVSFVSHLPAWWEWCASIVALQQEEDLQAGGIQALVMTQSPASEQPRGGGSGGGSGGNDSSSRGGALGLLGLRRALRAVHLNLQHADGAAEGLGSCKREFVQV</sequence>
<proteinExistence type="predicted"/>
<evidence type="ECO:0000259" key="2">
    <source>
        <dbReference type="Pfam" id="PF14970"/>
    </source>
</evidence>
<name>F2TX39_SALR5</name>